<evidence type="ECO:0000256" key="3">
    <source>
        <dbReference type="ARBA" id="ARBA00022692"/>
    </source>
</evidence>
<dbReference type="GO" id="GO:0070679">
    <property type="term" value="F:inositol 1,4,5 trisphosphate binding"/>
    <property type="evidence" value="ECO:0007669"/>
    <property type="project" value="TreeGrafter"/>
</dbReference>
<feature type="compositionally biased region" description="Low complexity" evidence="8">
    <location>
        <begin position="1165"/>
        <end position="1181"/>
    </location>
</feature>
<evidence type="ECO:0000256" key="2">
    <source>
        <dbReference type="ARBA" id="ARBA00022448"/>
    </source>
</evidence>
<dbReference type="GO" id="GO:0051480">
    <property type="term" value="P:regulation of cytosolic calcium ion concentration"/>
    <property type="evidence" value="ECO:0007669"/>
    <property type="project" value="TreeGrafter"/>
</dbReference>
<sequence>MALMPDGKDTEPGAEVVCLDEEQAAGVTEVESSPGLKQFGIQSLTLHKDARADLVVTVEPSRVFDLSARDISEFRLWDDPHHFCRPGQRLPEQLRRGPTYAFTAVNDHWEATRADYLQVSFFQPCQVYLLMISTGRVPLWVRDLFNKVPESKCALAVDWQLAPHVVVGGGAAGRQGPELLAMMSQKLPAVRNAKLHLWEAKQPCVPGQLYKFGGSEGVQGLDDYTYIFVWRPLGPDELAALEAGAGPAGMQGQAWDAEGPEGPEAGEATAQGRAANVRRRAGYLERMVQAVLDDDIENLQRACRAYQRLVGPTAATTHGSSSGAAAPPGGGEVAVPRPPSHAVAPVRPSFLTASGRPLTSVAAALNVQPRLVLYLVTQGAEVDSTALRFILNNAKALPTGGYRDVRHFMMSYVMHQRNPITTAMVFAQFLDEFAEANSGKAHQYSDLAKTFRSLSVELVELLDKLAVTPGEDEVAAAQAAAEGGEEAGGDAVVGPPATLADILAPQGVVCSINDYSPLQVAYETKDLEFMSASVVQGYLQDRWLGSGYIANCLVDKGEMIHFGDHRLVVKVMESAGFVGSVGRKLMKYLSYTMHIVLLAARPFFDSPRGRWAFRLMCEGFFLYCFHAVQLMRDQESIRWQHPMLVLYVASMVVDELQEVLHQYHGRLAVYFADGFNVIEAVAMVLLVGSGACKAAMLGVGVDNPRWPDLRTAKDFLFNTASIFVWARLLQYIIPLYDGVGSLLMVISNMIKEVFKFAVPGVILLMGVSFTIYSTFRDRAVPQLESLPSVVLLLFRTFLGETMFEVLQDEDNTLYNLYGNIIVLLYALTATVVLANLLIALITYHFKPEKVESQSRFQMAEILAHYEYMVEHQLIGAPFSLPQLLLTSLLPSGWRSMAPASTLHRMALMPIDGNPVSNESRDSKLYPTGSREVPYMFFLLTAYPLLLGVCWVLCLLMAPYCILFFALYGYRRWVPQPDPPSDGAAATADGGSFRGGSKVAPEAAPAPAPAPESRPHQPAFGAGVFATMQGTDSEEEGERGATHRISLVEIRGSAAVVLKRGKGEESASLDPAHWVPADGMYPEWDTKQRLTALASLTLRVLLYTLFRPLWIGLGAAVYLGGLGLLVATAWLGIYTWGGRLAYTGYWILHGWCTGWFGSSRAREPRSSASQITHSQSQSQQRRSSGKGPVGAAARRATWVRIQQAALKDGGQVLQEEEIVGAMLRAGIPKAEVDAAVTGAWAYAPAGAGAGGSGGRVTGTPTEGKARGDANDRAARKERRRQRKQRRREQAAAARAAHAGGLDGERPRGSSPQSGRWTREGTSSSSSASSSDFSSSDEERAAGASRGGVRAAAEMPRRLSPPAALQAQGQAAGQGQGAALPEGPARLLLGLLNRVQGLEADLRATLEKAAVM</sequence>
<dbReference type="OrthoDB" id="529218at2759"/>
<evidence type="ECO:0000256" key="1">
    <source>
        <dbReference type="ARBA" id="ARBA00004141"/>
    </source>
</evidence>
<feature type="compositionally biased region" description="Low complexity" evidence="8">
    <location>
        <begin position="1340"/>
        <end position="1352"/>
    </location>
</feature>
<keyword evidence="3 9" id="KW-0812">Transmembrane</keyword>
<keyword evidence="7" id="KW-0407">Ion channel</keyword>
<keyword evidence="4 9" id="KW-1133">Transmembrane helix</keyword>
<dbReference type="Pfam" id="PF00520">
    <property type="entry name" value="Ion_trans"/>
    <property type="match status" value="1"/>
</dbReference>
<dbReference type="InterPro" id="IPR002153">
    <property type="entry name" value="TRPC_channel"/>
</dbReference>
<feature type="region of interest" description="Disordered" evidence="8">
    <location>
        <begin position="314"/>
        <end position="341"/>
    </location>
</feature>
<feature type="transmembrane region" description="Helical" evidence="9">
    <location>
        <begin position="1108"/>
        <end position="1132"/>
    </location>
</feature>
<feature type="compositionally biased region" description="Low complexity" evidence="8">
    <location>
        <begin position="314"/>
        <end position="327"/>
    </location>
</feature>
<evidence type="ECO:0000256" key="6">
    <source>
        <dbReference type="ARBA" id="ARBA00023136"/>
    </source>
</evidence>
<organism evidence="11 12">
    <name type="scientific">Gonium pectorale</name>
    <name type="common">Green alga</name>
    <dbReference type="NCBI Taxonomy" id="33097"/>
    <lineage>
        <taxon>Eukaryota</taxon>
        <taxon>Viridiplantae</taxon>
        <taxon>Chlorophyta</taxon>
        <taxon>core chlorophytes</taxon>
        <taxon>Chlorophyceae</taxon>
        <taxon>CS clade</taxon>
        <taxon>Chlamydomonadales</taxon>
        <taxon>Volvocaceae</taxon>
        <taxon>Gonium</taxon>
    </lineage>
</organism>
<feature type="compositionally biased region" description="Polar residues" evidence="8">
    <location>
        <begin position="1308"/>
        <end position="1320"/>
    </location>
</feature>
<gene>
    <name evidence="11" type="ORF">GPECTOR_83g301</name>
</gene>
<keyword evidence="12" id="KW-1185">Reference proteome</keyword>
<evidence type="ECO:0000256" key="8">
    <source>
        <dbReference type="SAM" id="MobiDB-lite"/>
    </source>
</evidence>
<dbReference type="PANTHER" id="PTHR10117:SF54">
    <property type="entry name" value="TRANSIENT RECEPTOR POTENTIAL-GAMMA PROTEIN"/>
    <property type="match status" value="1"/>
</dbReference>
<dbReference type="PANTHER" id="PTHR10117">
    <property type="entry name" value="TRANSIENT RECEPTOR POTENTIAL CHANNEL"/>
    <property type="match status" value="1"/>
</dbReference>
<dbReference type="GO" id="GO:0015279">
    <property type="term" value="F:store-operated calcium channel activity"/>
    <property type="evidence" value="ECO:0007669"/>
    <property type="project" value="TreeGrafter"/>
</dbReference>
<evidence type="ECO:0000313" key="12">
    <source>
        <dbReference type="Proteomes" id="UP000075714"/>
    </source>
</evidence>
<feature type="transmembrane region" description="Helical" evidence="9">
    <location>
        <begin position="785"/>
        <end position="803"/>
    </location>
</feature>
<comment type="subcellular location">
    <subcellularLocation>
        <location evidence="1">Membrane</location>
        <topology evidence="1">Multi-pass membrane protein</topology>
    </subcellularLocation>
</comment>
<dbReference type="GO" id="GO:0005886">
    <property type="term" value="C:plasma membrane"/>
    <property type="evidence" value="ECO:0007669"/>
    <property type="project" value="TreeGrafter"/>
</dbReference>
<keyword evidence="6 9" id="KW-0472">Membrane</keyword>
<evidence type="ECO:0000256" key="4">
    <source>
        <dbReference type="ARBA" id="ARBA00022989"/>
    </source>
</evidence>
<name>A0A150G1D8_GONPE</name>
<keyword evidence="5" id="KW-0406">Ion transport</keyword>
<evidence type="ECO:0000256" key="7">
    <source>
        <dbReference type="ARBA" id="ARBA00023303"/>
    </source>
</evidence>
<feature type="transmembrane region" description="Helical" evidence="9">
    <location>
        <begin position="823"/>
        <end position="845"/>
    </location>
</feature>
<feature type="compositionally biased region" description="Low complexity" evidence="8">
    <location>
        <begin position="980"/>
        <end position="990"/>
    </location>
</feature>
<feature type="region of interest" description="Disordered" evidence="8">
    <location>
        <begin position="249"/>
        <end position="271"/>
    </location>
</feature>
<dbReference type="GO" id="GO:0034703">
    <property type="term" value="C:cation channel complex"/>
    <property type="evidence" value="ECO:0007669"/>
    <property type="project" value="TreeGrafter"/>
</dbReference>
<feature type="transmembrane region" description="Helical" evidence="9">
    <location>
        <begin position="934"/>
        <end position="967"/>
    </location>
</feature>
<dbReference type="InterPro" id="IPR005821">
    <property type="entry name" value="Ion_trans_dom"/>
</dbReference>
<feature type="compositionally biased region" description="Gly residues" evidence="8">
    <location>
        <begin position="1246"/>
        <end position="1255"/>
    </location>
</feature>
<accession>A0A150G1D8</accession>
<dbReference type="EMBL" id="LSYV01000084">
    <property type="protein sequence ID" value="KXZ43689.1"/>
    <property type="molecule type" value="Genomic_DNA"/>
</dbReference>
<feature type="domain" description="Ion transport" evidence="10">
    <location>
        <begin position="639"/>
        <end position="849"/>
    </location>
</feature>
<proteinExistence type="predicted"/>
<evidence type="ECO:0000256" key="5">
    <source>
        <dbReference type="ARBA" id="ARBA00023065"/>
    </source>
</evidence>
<dbReference type="STRING" id="33097.A0A150G1D8"/>
<keyword evidence="2" id="KW-0813">Transport</keyword>
<feature type="compositionally biased region" description="Low complexity" evidence="8">
    <location>
        <begin position="1321"/>
        <end position="1332"/>
    </location>
</feature>
<comment type="caution">
    <text evidence="11">The sequence shown here is derived from an EMBL/GenBank/DDBJ whole genome shotgun (WGS) entry which is preliminary data.</text>
</comment>
<feature type="region of interest" description="Disordered" evidence="8">
    <location>
        <begin position="978"/>
        <end position="1014"/>
    </location>
</feature>
<feature type="compositionally biased region" description="Low complexity" evidence="8">
    <location>
        <begin position="1359"/>
        <end position="1379"/>
    </location>
</feature>
<evidence type="ECO:0000259" key="10">
    <source>
        <dbReference type="Pfam" id="PF00520"/>
    </source>
</evidence>
<evidence type="ECO:0000256" key="9">
    <source>
        <dbReference type="SAM" id="Phobius"/>
    </source>
</evidence>
<feature type="transmembrane region" description="Helical" evidence="9">
    <location>
        <begin position="753"/>
        <end position="773"/>
    </location>
</feature>
<feature type="compositionally biased region" description="Low complexity" evidence="8">
    <location>
        <begin position="260"/>
        <end position="271"/>
    </location>
</feature>
<reference evidence="12" key="1">
    <citation type="journal article" date="2016" name="Nat. Commun.">
        <title>The Gonium pectorale genome demonstrates co-option of cell cycle regulation during the evolution of multicellularity.</title>
        <authorList>
            <person name="Hanschen E.R."/>
            <person name="Marriage T.N."/>
            <person name="Ferris P.J."/>
            <person name="Hamaji T."/>
            <person name="Toyoda A."/>
            <person name="Fujiyama A."/>
            <person name="Neme R."/>
            <person name="Noguchi H."/>
            <person name="Minakuchi Y."/>
            <person name="Suzuki M."/>
            <person name="Kawai-Toyooka H."/>
            <person name="Smith D.R."/>
            <person name="Sparks H."/>
            <person name="Anderson J."/>
            <person name="Bakaric R."/>
            <person name="Luria V."/>
            <person name="Karger A."/>
            <person name="Kirschner M.W."/>
            <person name="Durand P.M."/>
            <person name="Michod R.E."/>
            <person name="Nozaki H."/>
            <person name="Olson B.J."/>
        </authorList>
    </citation>
    <scope>NUCLEOTIDE SEQUENCE [LARGE SCALE GENOMIC DNA]</scope>
    <source>
        <strain evidence="12">NIES-2863</strain>
    </source>
</reference>
<dbReference type="Proteomes" id="UP000075714">
    <property type="component" value="Unassembled WGS sequence"/>
</dbReference>
<feature type="compositionally biased region" description="Basic and acidic residues" evidence="8">
    <location>
        <begin position="1262"/>
        <end position="1273"/>
    </location>
</feature>
<evidence type="ECO:0000313" key="11">
    <source>
        <dbReference type="EMBL" id="KXZ43689.1"/>
    </source>
</evidence>
<protein>
    <recommendedName>
        <fullName evidence="10">Ion transport domain-containing protein</fullName>
    </recommendedName>
</protein>
<feature type="compositionally biased region" description="Basic residues" evidence="8">
    <location>
        <begin position="1274"/>
        <end position="1285"/>
    </location>
</feature>
<feature type="region of interest" description="Disordered" evidence="8">
    <location>
        <begin position="1165"/>
        <end position="1188"/>
    </location>
</feature>
<feature type="region of interest" description="Disordered" evidence="8">
    <location>
        <begin position="1244"/>
        <end position="1379"/>
    </location>
</feature>